<evidence type="ECO:0000256" key="3">
    <source>
        <dbReference type="ARBA" id="ARBA00010617"/>
    </source>
</evidence>
<comment type="similarity">
    <text evidence="3">Belongs to the cytochrome P450 family.</text>
</comment>
<dbReference type="InterPro" id="IPR050364">
    <property type="entry name" value="Cytochrome_P450_fung"/>
</dbReference>
<keyword evidence="10" id="KW-0503">Monooxygenase</keyword>
<evidence type="ECO:0000313" key="12">
    <source>
        <dbReference type="EMBL" id="KAG5650921.1"/>
    </source>
</evidence>
<keyword evidence="8" id="KW-0560">Oxidoreductase</keyword>
<dbReference type="SUPFAM" id="SSF48264">
    <property type="entry name" value="Cytochrome P450"/>
    <property type="match status" value="1"/>
</dbReference>
<keyword evidence="7" id="KW-1133">Transmembrane helix</keyword>
<name>A0A9P7KG05_9AGAR</name>
<evidence type="ECO:0000256" key="7">
    <source>
        <dbReference type="ARBA" id="ARBA00022989"/>
    </source>
</evidence>
<evidence type="ECO:0000256" key="4">
    <source>
        <dbReference type="ARBA" id="ARBA00022617"/>
    </source>
</evidence>
<dbReference type="EMBL" id="JABCKI010000333">
    <property type="protein sequence ID" value="KAG5650921.1"/>
    <property type="molecule type" value="Genomic_DNA"/>
</dbReference>
<evidence type="ECO:0008006" key="14">
    <source>
        <dbReference type="Google" id="ProtNLM"/>
    </source>
</evidence>
<evidence type="ECO:0000313" key="13">
    <source>
        <dbReference type="Proteomes" id="UP000717328"/>
    </source>
</evidence>
<dbReference type="GO" id="GO:0004497">
    <property type="term" value="F:monooxygenase activity"/>
    <property type="evidence" value="ECO:0007669"/>
    <property type="project" value="UniProtKB-KW"/>
</dbReference>
<keyword evidence="5" id="KW-0812">Transmembrane</keyword>
<sequence length="164" mass="18317">MAGEVILSIAYGIQVQEKDDPYVITAERAVRPISIACVPGTFLVDTIPILKYVPDWVPFASFKRKAKEWRQLAMTMLNMPFETAMRDITTGAIASCILGLLYNPGSLKKAQQEMDSVIGTDRLPTFDDRGSLPYMTAITKEALRWREVSPMGEAILVVNLHKIQ</sequence>
<dbReference type="GO" id="GO:0005506">
    <property type="term" value="F:iron ion binding"/>
    <property type="evidence" value="ECO:0007669"/>
    <property type="project" value="InterPro"/>
</dbReference>
<evidence type="ECO:0000256" key="10">
    <source>
        <dbReference type="ARBA" id="ARBA00023033"/>
    </source>
</evidence>
<evidence type="ECO:0000256" key="8">
    <source>
        <dbReference type="ARBA" id="ARBA00023002"/>
    </source>
</evidence>
<dbReference type="InterPro" id="IPR036396">
    <property type="entry name" value="Cyt_P450_sf"/>
</dbReference>
<dbReference type="AlphaFoldDB" id="A0A9P7KG05"/>
<dbReference type="GO" id="GO:0016705">
    <property type="term" value="F:oxidoreductase activity, acting on paired donors, with incorporation or reduction of molecular oxygen"/>
    <property type="evidence" value="ECO:0007669"/>
    <property type="project" value="InterPro"/>
</dbReference>
<comment type="subcellular location">
    <subcellularLocation>
        <location evidence="2">Membrane</location>
        <topology evidence="2">Single-pass membrane protein</topology>
    </subcellularLocation>
</comment>
<dbReference type="Proteomes" id="UP000717328">
    <property type="component" value="Unassembled WGS sequence"/>
</dbReference>
<organism evidence="12 13">
    <name type="scientific">Sphagnurus paluster</name>
    <dbReference type="NCBI Taxonomy" id="117069"/>
    <lineage>
        <taxon>Eukaryota</taxon>
        <taxon>Fungi</taxon>
        <taxon>Dikarya</taxon>
        <taxon>Basidiomycota</taxon>
        <taxon>Agaricomycotina</taxon>
        <taxon>Agaricomycetes</taxon>
        <taxon>Agaricomycetidae</taxon>
        <taxon>Agaricales</taxon>
        <taxon>Tricholomatineae</taxon>
        <taxon>Lyophyllaceae</taxon>
        <taxon>Sphagnurus</taxon>
    </lineage>
</organism>
<keyword evidence="13" id="KW-1185">Reference proteome</keyword>
<evidence type="ECO:0000256" key="5">
    <source>
        <dbReference type="ARBA" id="ARBA00022692"/>
    </source>
</evidence>
<evidence type="ECO:0000256" key="1">
    <source>
        <dbReference type="ARBA" id="ARBA00001971"/>
    </source>
</evidence>
<reference evidence="12" key="2">
    <citation type="submission" date="2021-10" db="EMBL/GenBank/DDBJ databases">
        <title>Phylogenomics reveals ancestral predisposition of the termite-cultivated fungus Termitomyces towards a domesticated lifestyle.</title>
        <authorList>
            <person name="Auxier B."/>
            <person name="Grum-Grzhimaylo A."/>
            <person name="Cardenas M.E."/>
            <person name="Lodge J.D."/>
            <person name="Laessoe T."/>
            <person name="Pedersen O."/>
            <person name="Smith M.E."/>
            <person name="Kuyper T.W."/>
            <person name="Franco-Molano E.A."/>
            <person name="Baroni T.J."/>
            <person name="Aanen D.K."/>
        </authorList>
    </citation>
    <scope>NUCLEOTIDE SEQUENCE</scope>
    <source>
        <strain evidence="12">D49</strain>
    </source>
</reference>
<comment type="caution">
    <text evidence="12">The sequence shown here is derived from an EMBL/GenBank/DDBJ whole genome shotgun (WGS) entry which is preliminary data.</text>
</comment>
<dbReference type="GO" id="GO:0016020">
    <property type="term" value="C:membrane"/>
    <property type="evidence" value="ECO:0007669"/>
    <property type="project" value="UniProtKB-SubCell"/>
</dbReference>
<dbReference type="OrthoDB" id="1055148at2759"/>
<evidence type="ECO:0000256" key="9">
    <source>
        <dbReference type="ARBA" id="ARBA00023004"/>
    </source>
</evidence>
<comment type="cofactor">
    <cofactor evidence="1">
        <name>heme</name>
        <dbReference type="ChEBI" id="CHEBI:30413"/>
    </cofactor>
</comment>
<evidence type="ECO:0000256" key="6">
    <source>
        <dbReference type="ARBA" id="ARBA00022723"/>
    </source>
</evidence>
<evidence type="ECO:0000256" key="2">
    <source>
        <dbReference type="ARBA" id="ARBA00004167"/>
    </source>
</evidence>
<dbReference type="Pfam" id="PF00067">
    <property type="entry name" value="p450"/>
    <property type="match status" value="1"/>
</dbReference>
<keyword evidence="11" id="KW-0472">Membrane</keyword>
<dbReference type="InterPro" id="IPR001128">
    <property type="entry name" value="Cyt_P450"/>
</dbReference>
<keyword evidence="4" id="KW-0349">Heme</keyword>
<dbReference type="PANTHER" id="PTHR46300">
    <property type="entry name" value="P450, PUTATIVE (EUROFUNG)-RELATED-RELATED"/>
    <property type="match status" value="1"/>
</dbReference>
<keyword evidence="6" id="KW-0479">Metal-binding</keyword>
<accession>A0A9P7KG05</accession>
<keyword evidence="9" id="KW-0408">Iron</keyword>
<evidence type="ECO:0000256" key="11">
    <source>
        <dbReference type="ARBA" id="ARBA00023136"/>
    </source>
</evidence>
<protein>
    <recommendedName>
        <fullName evidence="14">Cytochrome P450</fullName>
    </recommendedName>
</protein>
<reference evidence="12" key="1">
    <citation type="submission" date="2021-02" db="EMBL/GenBank/DDBJ databases">
        <authorList>
            <person name="Nieuwenhuis M."/>
            <person name="Van De Peppel L.J.J."/>
        </authorList>
    </citation>
    <scope>NUCLEOTIDE SEQUENCE</scope>
    <source>
        <strain evidence="12">D49</strain>
    </source>
</reference>
<gene>
    <name evidence="12" type="ORF">H0H81_010513</name>
</gene>
<dbReference type="Gene3D" id="1.10.630.10">
    <property type="entry name" value="Cytochrome P450"/>
    <property type="match status" value="2"/>
</dbReference>
<dbReference type="PANTHER" id="PTHR46300:SF2">
    <property type="entry name" value="CYTOCHROME P450 MONOOXYGENASE ALNH-RELATED"/>
    <property type="match status" value="1"/>
</dbReference>
<dbReference type="GO" id="GO:0020037">
    <property type="term" value="F:heme binding"/>
    <property type="evidence" value="ECO:0007669"/>
    <property type="project" value="InterPro"/>
</dbReference>
<proteinExistence type="inferred from homology"/>